<feature type="region of interest" description="Disordered" evidence="1">
    <location>
        <begin position="1"/>
        <end position="22"/>
    </location>
</feature>
<keyword evidence="3" id="KW-1185">Reference proteome</keyword>
<feature type="compositionally biased region" description="Polar residues" evidence="1">
    <location>
        <begin position="36"/>
        <end position="46"/>
    </location>
</feature>
<evidence type="ECO:0000313" key="3">
    <source>
        <dbReference type="Proteomes" id="UP001307889"/>
    </source>
</evidence>
<feature type="region of interest" description="Disordered" evidence="1">
    <location>
        <begin position="36"/>
        <end position="90"/>
    </location>
</feature>
<reference evidence="2 3" key="1">
    <citation type="submission" date="2023-09" db="EMBL/GenBank/DDBJ databases">
        <title>Nesidiocoris tenuis whole genome shotgun sequence.</title>
        <authorList>
            <person name="Shibata T."/>
            <person name="Shimoda M."/>
            <person name="Kobayashi T."/>
            <person name="Uehara T."/>
        </authorList>
    </citation>
    <scope>NUCLEOTIDE SEQUENCE [LARGE SCALE GENOMIC DNA]</scope>
    <source>
        <strain evidence="2 3">Japan</strain>
    </source>
</reference>
<accession>A0ABN7B603</accession>
<dbReference type="EMBL" id="AP028918">
    <property type="protein sequence ID" value="BES99683.1"/>
    <property type="molecule type" value="Genomic_DNA"/>
</dbReference>
<protein>
    <submittedName>
        <fullName evidence="2">Uncharacterized protein</fullName>
    </submittedName>
</protein>
<feature type="compositionally biased region" description="Low complexity" evidence="1">
    <location>
        <begin position="67"/>
        <end position="80"/>
    </location>
</feature>
<proteinExistence type="predicted"/>
<name>A0ABN7B603_9HEMI</name>
<organism evidence="2 3">
    <name type="scientific">Nesidiocoris tenuis</name>
    <dbReference type="NCBI Taxonomy" id="355587"/>
    <lineage>
        <taxon>Eukaryota</taxon>
        <taxon>Metazoa</taxon>
        <taxon>Ecdysozoa</taxon>
        <taxon>Arthropoda</taxon>
        <taxon>Hexapoda</taxon>
        <taxon>Insecta</taxon>
        <taxon>Pterygota</taxon>
        <taxon>Neoptera</taxon>
        <taxon>Paraneoptera</taxon>
        <taxon>Hemiptera</taxon>
        <taxon>Heteroptera</taxon>
        <taxon>Panheteroptera</taxon>
        <taxon>Cimicomorpha</taxon>
        <taxon>Miridae</taxon>
        <taxon>Dicyphina</taxon>
        <taxon>Nesidiocoris</taxon>
    </lineage>
</organism>
<evidence type="ECO:0000256" key="1">
    <source>
        <dbReference type="SAM" id="MobiDB-lite"/>
    </source>
</evidence>
<feature type="compositionally biased region" description="Basic and acidic residues" evidence="1">
    <location>
        <begin position="1"/>
        <end position="10"/>
    </location>
</feature>
<sequence>MQNKKHDSPDIRSSISITEGSIERAVRMQRCRMSSMVKTLTTVSSSDEGRETVGHRATRQDNVGGDPARPAPRTSSAPPAAQGPRRTDAF</sequence>
<evidence type="ECO:0000313" key="2">
    <source>
        <dbReference type="EMBL" id="BES99683.1"/>
    </source>
</evidence>
<gene>
    <name evidence="2" type="ORF">NTJ_12500</name>
</gene>
<dbReference type="Proteomes" id="UP001307889">
    <property type="component" value="Chromosome 10"/>
</dbReference>